<evidence type="ECO:0000259" key="2">
    <source>
        <dbReference type="Pfam" id="PF07245"/>
    </source>
</evidence>
<evidence type="ECO:0000313" key="5">
    <source>
        <dbReference type="WBParaSite" id="HPBE_0000064001-mRNA-1"/>
    </source>
</evidence>
<accession>A0A183F398</accession>
<proteinExistence type="predicted"/>
<organism evidence="4 5">
    <name type="scientific">Heligmosomoides polygyrus</name>
    <name type="common">Parasitic roundworm</name>
    <dbReference type="NCBI Taxonomy" id="6339"/>
    <lineage>
        <taxon>Eukaryota</taxon>
        <taxon>Metazoa</taxon>
        <taxon>Ecdysozoa</taxon>
        <taxon>Nematoda</taxon>
        <taxon>Chromadorea</taxon>
        <taxon>Rhabditida</taxon>
        <taxon>Rhabditina</taxon>
        <taxon>Rhabditomorpha</taxon>
        <taxon>Strongyloidea</taxon>
        <taxon>Heligmosomidae</taxon>
        <taxon>Heligmosomoides</taxon>
    </lineage>
</organism>
<protein>
    <submittedName>
        <fullName evidence="5">Phlebovirus_G2 domain-containing protein</fullName>
    </submittedName>
</protein>
<dbReference type="Proteomes" id="UP000050761">
    <property type="component" value="Unassembled WGS sequence"/>
</dbReference>
<dbReference type="Gene3D" id="2.60.40.3770">
    <property type="match status" value="1"/>
</dbReference>
<dbReference type="EMBL" id="UZAH01000497">
    <property type="protein sequence ID" value="VDO19023.1"/>
    <property type="molecule type" value="Genomic_DNA"/>
</dbReference>
<evidence type="ECO:0000313" key="3">
    <source>
        <dbReference type="EMBL" id="VDO19023.1"/>
    </source>
</evidence>
<keyword evidence="4" id="KW-1185">Reference proteome</keyword>
<sequence length="392" mass="44153">MYGETAPHIQMTCTEQGVLVNTSDNQTFELCADTNLYKPHANPMLLKLPPHVTVYAVPTDNKVYRQFHCLRWSEEVKLELVMEELNKTQSRQYYVLQLMPNVPTYLPSLRLTMTSVTLPPTPSLHSHFISDDYDIAITKKPNAAPLHCQSREATIAMNCTLNDECRCTAAENKVQCECPPYDIAEEFNRIELKLPVKTSSWELRRRKNMVIAKIPHLASSDVMIDFNRTIEQLITLEDDDVCTIANAPLEGCYSCFRDAEATVTCQSHAETVGEILCGHQAFVVSCSPKGTPSKLRFHFNTARQSQNCSIRCGNNLRYFTLEGVLKYIGDQQAPLSSLMGTSSAHSDFVWPDFAHIFNVVLGWYKTLALAAVVLLIALLVSYVCLQRLSLSF</sequence>
<dbReference type="InterPro" id="IPR009878">
    <property type="entry name" value="Phlebovirus_G2_fusion"/>
</dbReference>
<dbReference type="WBParaSite" id="HPBE_0000064001-mRNA-1">
    <property type="protein sequence ID" value="HPBE_0000064001-mRNA-1"/>
    <property type="gene ID" value="HPBE_0000064001"/>
</dbReference>
<evidence type="ECO:0000313" key="4">
    <source>
        <dbReference type="Proteomes" id="UP000050761"/>
    </source>
</evidence>
<feature type="domain" description="Phlebovirus glycoprotein G2 fusion" evidence="2">
    <location>
        <begin position="54"/>
        <end position="223"/>
    </location>
</feature>
<name>A0A183F398_HELPZ</name>
<keyword evidence="1" id="KW-1133">Transmembrane helix</keyword>
<feature type="transmembrane region" description="Helical" evidence="1">
    <location>
        <begin position="363"/>
        <end position="385"/>
    </location>
</feature>
<accession>A0A3P7UE42</accession>
<evidence type="ECO:0000256" key="1">
    <source>
        <dbReference type="SAM" id="Phobius"/>
    </source>
</evidence>
<reference evidence="5" key="2">
    <citation type="submission" date="2019-09" db="UniProtKB">
        <authorList>
            <consortium name="WormBaseParasite"/>
        </authorList>
    </citation>
    <scope>IDENTIFICATION</scope>
</reference>
<dbReference type="AlphaFoldDB" id="A0A183F398"/>
<keyword evidence="1" id="KW-0472">Membrane</keyword>
<reference evidence="3 4" key="1">
    <citation type="submission" date="2018-11" db="EMBL/GenBank/DDBJ databases">
        <authorList>
            <consortium name="Pathogen Informatics"/>
        </authorList>
    </citation>
    <scope>NUCLEOTIDE SEQUENCE [LARGE SCALE GENOMIC DNA]</scope>
</reference>
<gene>
    <name evidence="3" type="ORF">HPBE_LOCUS641</name>
</gene>
<dbReference type="Pfam" id="PF07245">
    <property type="entry name" value="Phlebovirus_G2"/>
    <property type="match status" value="1"/>
</dbReference>
<keyword evidence="1" id="KW-0812">Transmembrane</keyword>